<name>A0A0U2TXK9_9BURK</name>
<dbReference type="PROSITE" id="PS51257">
    <property type="entry name" value="PROKAR_LIPOPROTEIN"/>
    <property type="match status" value="1"/>
</dbReference>
<dbReference type="Pfam" id="PF05643">
    <property type="entry name" value="GNA1162-like"/>
    <property type="match status" value="1"/>
</dbReference>
<dbReference type="PATRIC" id="fig|76731.3.peg.437"/>
<evidence type="ECO:0000313" key="1">
    <source>
        <dbReference type="EMBL" id="ALV04929.1"/>
    </source>
</evidence>
<accession>A0A0U2TXK9</accession>
<evidence type="ECO:0000313" key="2">
    <source>
        <dbReference type="Proteomes" id="UP000060699"/>
    </source>
</evidence>
<keyword evidence="2" id="KW-1185">Reference proteome</keyword>
<sequence length="231" mass="24308" precursor="true">MTTLFSRLLPPAVARMLRLGGAAAVLAALTACAHQATPYDYTAFKAAKPASVLILPPVNDSPEVGASYAVLSTLTQPLAESGYYVLPVSLVDETLRTNGIDNAVDAQSIDRAKLRDIFGADAGLYVKVKRYGSTYKVVSAEAVVEMEAVLVDLRTGTQLWNGRASASTAEQNNNSSGGVVGLLVKALVDQIANNLTDKSYQMAGIASSRLLSDNAVNGVLPGPRKPVSERK</sequence>
<dbReference type="InterPro" id="IPR008517">
    <property type="entry name" value="GNA1162-like"/>
</dbReference>
<proteinExistence type="predicted"/>
<dbReference type="STRING" id="76731.RD2015_426"/>
<organism evidence="1 2">
    <name type="scientific">Roseateles depolymerans</name>
    <dbReference type="NCBI Taxonomy" id="76731"/>
    <lineage>
        <taxon>Bacteria</taxon>
        <taxon>Pseudomonadati</taxon>
        <taxon>Pseudomonadota</taxon>
        <taxon>Betaproteobacteria</taxon>
        <taxon>Burkholderiales</taxon>
        <taxon>Sphaerotilaceae</taxon>
        <taxon>Roseateles</taxon>
    </lineage>
</organism>
<dbReference type="AlphaFoldDB" id="A0A0U2TXK9"/>
<gene>
    <name evidence="1" type="ORF">RD2015_426</name>
</gene>
<dbReference type="Gene3D" id="3.40.50.10610">
    <property type="entry name" value="ABC-type transport auxiliary lipoprotein component"/>
    <property type="match status" value="1"/>
</dbReference>
<reference evidence="1 2" key="1">
    <citation type="submission" date="2015-12" db="EMBL/GenBank/DDBJ databases">
        <title>Complete genome of Roseateles depolymerans KCTC 42856.</title>
        <authorList>
            <person name="Kim K.M."/>
        </authorList>
    </citation>
    <scope>NUCLEOTIDE SEQUENCE [LARGE SCALE GENOMIC DNA]</scope>
    <source>
        <strain evidence="1 2">KCTC 42856</strain>
    </source>
</reference>
<dbReference type="KEGG" id="rdp:RD2015_426"/>
<protein>
    <submittedName>
        <fullName evidence="1">Uncharacterized protein</fullName>
    </submittedName>
</protein>
<dbReference type="EMBL" id="CP013729">
    <property type="protein sequence ID" value="ALV04929.1"/>
    <property type="molecule type" value="Genomic_DNA"/>
</dbReference>
<dbReference type="Proteomes" id="UP000060699">
    <property type="component" value="Chromosome"/>
</dbReference>